<feature type="domain" description="Immunity protein 63" evidence="1">
    <location>
        <begin position="47"/>
        <end position="125"/>
    </location>
</feature>
<dbReference type="AlphaFoldDB" id="A0A2G3DS85"/>
<organism evidence="2 3">
    <name type="scientific">Pseudobutyrivibrio ruminis</name>
    <dbReference type="NCBI Taxonomy" id="46206"/>
    <lineage>
        <taxon>Bacteria</taxon>
        <taxon>Bacillati</taxon>
        <taxon>Bacillota</taxon>
        <taxon>Clostridia</taxon>
        <taxon>Lachnospirales</taxon>
        <taxon>Lachnospiraceae</taxon>
        <taxon>Pseudobutyrivibrio</taxon>
    </lineage>
</organism>
<dbReference type="Proteomes" id="UP000225889">
    <property type="component" value="Unassembled WGS sequence"/>
</dbReference>
<dbReference type="RefSeq" id="WP_090155904.1">
    <property type="nucleotide sequence ID" value="NZ_PDYF01000049.1"/>
</dbReference>
<evidence type="ECO:0000313" key="3">
    <source>
        <dbReference type="Proteomes" id="UP000225889"/>
    </source>
</evidence>
<sequence length="137" mass="16411">MLSTEELKKYVYNEIRTNLGDVNYDKLFFKEGTDNSVEGTYIFSKYNEYHILYTEKGRIRSDILTDDKREVLWHAVQVISVEIIMNFAILNREKGKDFRRAFFAKEIEVFSLFGEDFEKRKKEEIEIILKDNPYNDV</sequence>
<dbReference type="InterPro" id="IPR028952">
    <property type="entry name" value="Imm63"/>
</dbReference>
<gene>
    <name evidence="2" type="ORF">CSX01_12820</name>
</gene>
<accession>A0A2G3DS85</accession>
<reference evidence="2 3" key="1">
    <citation type="submission" date="2017-10" db="EMBL/GenBank/DDBJ databases">
        <title>Resolving the taxonomy of Roseburia spp., Eubacterium rectale and Agathobacter spp. through phylogenomic analysis.</title>
        <authorList>
            <person name="Sheridan P.O."/>
            <person name="Walker A.W."/>
            <person name="Duncan S.H."/>
            <person name="Scott K.P."/>
            <person name="Toole P.W.O."/>
            <person name="Luis P."/>
            <person name="Flint H.J."/>
        </authorList>
    </citation>
    <scope>NUCLEOTIDE SEQUENCE [LARGE SCALE GENOMIC DNA]</scope>
    <source>
        <strain evidence="2 3">JK626</strain>
    </source>
</reference>
<dbReference type="EMBL" id="PDYF01000049">
    <property type="protein sequence ID" value="PHU33907.1"/>
    <property type="molecule type" value="Genomic_DNA"/>
</dbReference>
<name>A0A2G3DS85_9FIRM</name>
<protein>
    <recommendedName>
        <fullName evidence="1">Immunity protein 63 domain-containing protein</fullName>
    </recommendedName>
</protein>
<comment type="caution">
    <text evidence="2">The sequence shown here is derived from an EMBL/GenBank/DDBJ whole genome shotgun (WGS) entry which is preliminary data.</text>
</comment>
<dbReference type="Pfam" id="PF15599">
    <property type="entry name" value="Imm63"/>
    <property type="match status" value="1"/>
</dbReference>
<reference evidence="2 3" key="2">
    <citation type="submission" date="2017-10" db="EMBL/GenBank/DDBJ databases">
        <authorList>
            <person name="Banno H."/>
            <person name="Chua N.-H."/>
        </authorList>
    </citation>
    <scope>NUCLEOTIDE SEQUENCE [LARGE SCALE GENOMIC DNA]</scope>
    <source>
        <strain evidence="2 3">JK626</strain>
    </source>
</reference>
<evidence type="ECO:0000313" key="2">
    <source>
        <dbReference type="EMBL" id="PHU33907.1"/>
    </source>
</evidence>
<evidence type="ECO:0000259" key="1">
    <source>
        <dbReference type="Pfam" id="PF15599"/>
    </source>
</evidence>
<proteinExistence type="predicted"/>